<gene>
    <name evidence="8" type="ORF">IAB60_04640</name>
</gene>
<feature type="transmembrane region" description="Helical" evidence="7">
    <location>
        <begin position="125"/>
        <end position="146"/>
    </location>
</feature>
<evidence type="ECO:0000256" key="3">
    <source>
        <dbReference type="ARBA" id="ARBA00022475"/>
    </source>
</evidence>
<dbReference type="GO" id="GO:0042910">
    <property type="term" value="F:xenobiotic transmembrane transporter activity"/>
    <property type="evidence" value="ECO:0007669"/>
    <property type="project" value="InterPro"/>
</dbReference>
<sequence length="160" mass="17167">DSLQPAVGYNWGAGEKKRVMAIERCCFTASALLSLVSAAVIYLFPGNLASIFMQEASGSFFEGAAAALRLFSFTYLTRWFSFATQSFMLAVEKPVPASLISVSTALVFPVLLVILLWPLGLTGLWLNFAGTSALAAVLAAVILWRVPELGKGKEKQEGIS</sequence>
<comment type="caution">
    <text evidence="8">The sequence shown here is derived from an EMBL/GenBank/DDBJ whole genome shotgun (WGS) entry which is preliminary data.</text>
</comment>
<organism evidence="8 9">
    <name type="scientific">Candidatus Caccovicinus merdipullorum</name>
    <dbReference type="NCBI Taxonomy" id="2840724"/>
    <lineage>
        <taxon>Bacteria</taxon>
        <taxon>Bacillati</taxon>
        <taxon>Bacillota</taxon>
        <taxon>Clostridia</taxon>
        <taxon>Eubacteriales</taxon>
        <taxon>Candidatus Caccovicinus</taxon>
    </lineage>
</organism>
<evidence type="ECO:0000256" key="5">
    <source>
        <dbReference type="ARBA" id="ARBA00022989"/>
    </source>
</evidence>
<dbReference type="GO" id="GO:0015297">
    <property type="term" value="F:antiporter activity"/>
    <property type="evidence" value="ECO:0007669"/>
    <property type="project" value="InterPro"/>
</dbReference>
<dbReference type="PANTHER" id="PTHR43549:SF2">
    <property type="entry name" value="MULTIDRUG RESISTANCE PROTEIN NORM-RELATED"/>
    <property type="match status" value="1"/>
</dbReference>
<keyword evidence="5 7" id="KW-1133">Transmembrane helix</keyword>
<evidence type="ECO:0000256" key="2">
    <source>
        <dbReference type="ARBA" id="ARBA00022448"/>
    </source>
</evidence>
<reference evidence="8" key="2">
    <citation type="journal article" date="2021" name="PeerJ">
        <title>Extensive microbial diversity within the chicken gut microbiome revealed by metagenomics and culture.</title>
        <authorList>
            <person name="Gilroy R."/>
            <person name="Ravi A."/>
            <person name="Getino M."/>
            <person name="Pursley I."/>
            <person name="Horton D.L."/>
            <person name="Alikhan N.F."/>
            <person name="Baker D."/>
            <person name="Gharbi K."/>
            <person name="Hall N."/>
            <person name="Watson M."/>
            <person name="Adriaenssens E.M."/>
            <person name="Foster-Nyarko E."/>
            <person name="Jarju S."/>
            <person name="Secka A."/>
            <person name="Antonio M."/>
            <person name="Oren A."/>
            <person name="Chaudhuri R.R."/>
            <person name="La Ragione R."/>
            <person name="Hildebrand F."/>
            <person name="Pallen M.J."/>
        </authorList>
    </citation>
    <scope>NUCLEOTIDE SEQUENCE</scope>
    <source>
        <strain evidence="8">CHK123-3438</strain>
    </source>
</reference>
<dbReference type="PANTHER" id="PTHR43549">
    <property type="entry name" value="MULTIDRUG RESISTANCE PROTEIN YPNP-RELATED"/>
    <property type="match status" value="1"/>
</dbReference>
<evidence type="ECO:0000256" key="7">
    <source>
        <dbReference type="SAM" id="Phobius"/>
    </source>
</evidence>
<evidence type="ECO:0000256" key="4">
    <source>
        <dbReference type="ARBA" id="ARBA00022692"/>
    </source>
</evidence>
<dbReference type="AlphaFoldDB" id="A0A9D1GJB4"/>
<dbReference type="InterPro" id="IPR002528">
    <property type="entry name" value="MATE_fam"/>
</dbReference>
<evidence type="ECO:0000313" key="8">
    <source>
        <dbReference type="EMBL" id="HIT41384.1"/>
    </source>
</evidence>
<dbReference type="EMBL" id="DVKS01000073">
    <property type="protein sequence ID" value="HIT41384.1"/>
    <property type="molecule type" value="Genomic_DNA"/>
</dbReference>
<feature type="transmembrane region" description="Helical" evidence="7">
    <location>
        <begin position="56"/>
        <end position="76"/>
    </location>
</feature>
<evidence type="ECO:0000313" key="9">
    <source>
        <dbReference type="Proteomes" id="UP000886860"/>
    </source>
</evidence>
<evidence type="ECO:0000256" key="1">
    <source>
        <dbReference type="ARBA" id="ARBA00004651"/>
    </source>
</evidence>
<dbReference type="Proteomes" id="UP000886860">
    <property type="component" value="Unassembled WGS sequence"/>
</dbReference>
<name>A0A9D1GJB4_9FIRM</name>
<feature type="transmembrane region" description="Helical" evidence="7">
    <location>
        <begin position="25"/>
        <end position="44"/>
    </location>
</feature>
<keyword evidence="3" id="KW-1003">Cell membrane</keyword>
<keyword evidence="6 7" id="KW-0472">Membrane</keyword>
<comment type="subcellular location">
    <subcellularLocation>
        <location evidence="1">Cell membrane</location>
        <topology evidence="1">Multi-pass membrane protein</topology>
    </subcellularLocation>
</comment>
<keyword evidence="4 7" id="KW-0812">Transmembrane</keyword>
<protein>
    <submittedName>
        <fullName evidence="8">MATE family efflux transporter</fullName>
    </submittedName>
</protein>
<dbReference type="InterPro" id="IPR052031">
    <property type="entry name" value="Membrane_Transporter-Flippase"/>
</dbReference>
<evidence type="ECO:0000256" key="6">
    <source>
        <dbReference type="ARBA" id="ARBA00023136"/>
    </source>
</evidence>
<dbReference type="GO" id="GO:0005886">
    <property type="term" value="C:plasma membrane"/>
    <property type="evidence" value="ECO:0007669"/>
    <property type="project" value="UniProtKB-SubCell"/>
</dbReference>
<keyword evidence="2" id="KW-0813">Transport</keyword>
<feature type="transmembrane region" description="Helical" evidence="7">
    <location>
        <begin position="97"/>
        <end position="119"/>
    </location>
</feature>
<reference evidence="8" key="1">
    <citation type="submission" date="2020-10" db="EMBL/GenBank/DDBJ databases">
        <authorList>
            <person name="Gilroy R."/>
        </authorList>
    </citation>
    <scope>NUCLEOTIDE SEQUENCE</scope>
    <source>
        <strain evidence="8">CHK123-3438</strain>
    </source>
</reference>
<accession>A0A9D1GJB4</accession>
<feature type="non-terminal residue" evidence="8">
    <location>
        <position position="1"/>
    </location>
</feature>
<proteinExistence type="predicted"/>
<dbReference type="Pfam" id="PF01554">
    <property type="entry name" value="MatE"/>
    <property type="match status" value="1"/>
</dbReference>